<dbReference type="InterPro" id="IPR039248">
    <property type="entry name" value="Ptase_RsbX"/>
</dbReference>
<evidence type="ECO:0000313" key="3">
    <source>
        <dbReference type="Proteomes" id="UP000195437"/>
    </source>
</evidence>
<name>A0A1Y0IQL2_9BACL</name>
<protein>
    <recommendedName>
        <fullName evidence="1">PPM-type phosphatase domain-containing protein</fullName>
    </recommendedName>
</protein>
<gene>
    <name evidence="2" type="ORF">CBW65_12455</name>
</gene>
<dbReference type="EMBL" id="CP021434">
    <property type="protein sequence ID" value="ARU61745.1"/>
    <property type="molecule type" value="Genomic_DNA"/>
</dbReference>
<feature type="domain" description="PPM-type phosphatase" evidence="1">
    <location>
        <begin position="7"/>
        <end position="195"/>
    </location>
</feature>
<keyword evidence="3" id="KW-1185">Reference proteome</keyword>
<dbReference type="Gene3D" id="3.60.40.10">
    <property type="entry name" value="PPM-type phosphatase domain"/>
    <property type="match status" value="1"/>
</dbReference>
<organism evidence="2 3">
    <name type="scientific">Tumebacillus avium</name>
    <dbReference type="NCBI Taxonomy" id="1903704"/>
    <lineage>
        <taxon>Bacteria</taxon>
        <taxon>Bacillati</taxon>
        <taxon>Bacillota</taxon>
        <taxon>Bacilli</taxon>
        <taxon>Bacillales</taxon>
        <taxon>Alicyclobacillaceae</taxon>
        <taxon>Tumebacillus</taxon>
    </lineage>
</organism>
<dbReference type="Pfam" id="PF07228">
    <property type="entry name" value="SpoIIE"/>
    <property type="match status" value="1"/>
</dbReference>
<dbReference type="InterPro" id="IPR001932">
    <property type="entry name" value="PPM-type_phosphatase-like_dom"/>
</dbReference>
<dbReference type="InterPro" id="IPR036457">
    <property type="entry name" value="PPM-type-like_dom_sf"/>
</dbReference>
<evidence type="ECO:0000313" key="2">
    <source>
        <dbReference type="EMBL" id="ARU61745.1"/>
    </source>
</evidence>
<proteinExistence type="predicted"/>
<dbReference type="KEGG" id="tum:CBW65_12455"/>
<dbReference type="SMART" id="SM00331">
    <property type="entry name" value="PP2C_SIG"/>
    <property type="match status" value="1"/>
</dbReference>
<dbReference type="AlphaFoldDB" id="A0A1Y0IQL2"/>
<dbReference type="SUPFAM" id="SSF81606">
    <property type="entry name" value="PP2C-like"/>
    <property type="match status" value="1"/>
</dbReference>
<dbReference type="Proteomes" id="UP000195437">
    <property type="component" value="Chromosome"/>
</dbReference>
<reference evidence="3" key="1">
    <citation type="submission" date="2017-05" db="EMBL/GenBank/DDBJ databases">
        <authorList>
            <person name="Sung H."/>
        </authorList>
    </citation>
    <scope>NUCLEOTIDE SEQUENCE [LARGE SCALE GENOMIC DNA]</scope>
    <source>
        <strain evidence="3">AR23208</strain>
    </source>
</reference>
<dbReference type="PANTHER" id="PTHR35801:SF1">
    <property type="entry name" value="PHOSPHOSERINE PHOSPHATASE RSBX"/>
    <property type="match status" value="1"/>
</dbReference>
<dbReference type="PANTHER" id="PTHR35801">
    <property type="entry name" value="PHOSPHOSERINE PHOSPHATASE RSBX"/>
    <property type="match status" value="1"/>
</dbReference>
<accession>A0A1Y0IQL2</accession>
<sequence>MRGEWATIRIGVAVSPLESNSGDGYIVRDYGGQTLIVVADGLGHGLRAFEAVDTLRKLIELAPVMPLPDLLLWCHKQMRQTRGAAVAALLLDRAGRTVTYSGIGNIAFWHIITRVGVITSKRMVSGILGYREVAPTAITFSYVEGDRLLLHTDGVQGNLRAHLEIWHHPPERTALDVIDLFSTGQDDALALVVRLGRGDPQVLEQVCTAKPTE</sequence>
<evidence type="ECO:0000259" key="1">
    <source>
        <dbReference type="SMART" id="SM00331"/>
    </source>
</evidence>